<comment type="caution">
    <text evidence="1">The sequence shown here is derived from an EMBL/GenBank/DDBJ whole genome shotgun (WGS) entry which is preliminary data.</text>
</comment>
<dbReference type="Gene3D" id="1.10.287.1060">
    <property type="entry name" value="ESAT-6-like"/>
    <property type="match status" value="1"/>
</dbReference>
<name>A0A4Q7KLK2_9PSEU</name>
<reference evidence="1 2" key="1">
    <citation type="submission" date="2019-02" db="EMBL/GenBank/DDBJ databases">
        <title>Genomic Encyclopedia of Type Strains, Phase IV (KMG-IV): sequencing the most valuable type-strain genomes for metagenomic binning, comparative biology and taxonomic classification.</title>
        <authorList>
            <person name="Goeker M."/>
        </authorList>
    </citation>
    <scope>NUCLEOTIDE SEQUENCE [LARGE SCALE GENOMIC DNA]</scope>
    <source>
        <strain evidence="1 2">DSM 101727</strain>
    </source>
</reference>
<protein>
    <recommendedName>
        <fullName evidence="3">Excreted virulence factor EspC (Type VII ESX diderm)</fullName>
    </recommendedName>
</protein>
<sequence>MSGIEVDPEWIRRYGKTVQTGSTDLGKTAQSLAQPLRNEAFGELGRQVGTAEAYSKAASALRDQLRRAVEALGTAAVELDKVAAQYGDDDERAAKKMNRVETRR</sequence>
<dbReference type="Proteomes" id="UP000294257">
    <property type="component" value="Unassembled WGS sequence"/>
</dbReference>
<dbReference type="RefSeq" id="WP_130345721.1">
    <property type="nucleotide sequence ID" value="NZ_SGWQ01000006.1"/>
</dbReference>
<dbReference type="EMBL" id="SGWQ01000006">
    <property type="protein sequence ID" value="RZS37137.1"/>
    <property type="molecule type" value="Genomic_DNA"/>
</dbReference>
<keyword evidence="2" id="KW-1185">Reference proteome</keyword>
<evidence type="ECO:0000313" key="1">
    <source>
        <dbReference type="EMBL" id="RZS37137.1"/>
    </source>
</evidence>
<evidence type="ECO:0008006" key="3">
    <source>
        <dbReference type="Google" id="ProtNLM"/>
    </source>
</evidence>
<gene>
    <name evidence="1" type="ORF">EV193_106375</name>
</gene>
<evidence type="ECO:0000313" key="2">
    <source>
        <dbReference type="Proteomes" id="UP000294257"/>
    </source>
</evidence>
<organism evidence="1 2">
    <name type="scientific">Herbihabitans rhizosphaerae</name>
    <dbReference type="NCBI Taxonomy" id="1872711"/>
    <lineage>
        <taxon>Bacteria</taxon>
        <taxon>Bacillati</taxon>
        <taxon>Actinomycetota</taxon>
        <taxon>Actinomycetes</taxon>
        <taxon>Pseudonocardiales</taxon>
        <taxon>Pseudonocardiaceae</taxon>
        <taxon>Herbihabitans</taxon>
    </lineage>
</organism>
<accession>A0A4Q7KLK2</accession>
<proteinExistence type="predicted"/>
<dbReference type="AlphaFoldDB" id="A0A4Q7KLK2"/>
<dbReference type="OrthoDB" id="3695257at2"/>